<name>A0ABW4JDX8_9BACL</name>
<comment type="caution">
    <text evidence="1">The sequence shown here is derived from an EMBL/GenBank/DDBJ whole genome shotgun (WGS) entry which is preliminary data.</text>
</comment>
<protein>
    <submittedName>
        <fullName evidence="1">Uncharacterized protein</fullName>
    </submittedName>
</protein>
<dbReference type="EMBL" id="JBHUCX010000018">
    <property type="protein sequence ID" value="MFD1674299.1"/>
    <property type="molecule type" value="Genomic_DNA"/>
</dbReference>
<proteinExistence type="predicted"/>
<organism evidence="1 2">
    <name type="scientific">Alicyclobacillus fodiniaquatilis</name>
    <dbReference type="NCBI Taxonomy" id="1661150"/>
    <lineage>
        <taxon>Bacteria</taxon>
        <taxon>Bacillati</taxon>
        <taxon>Bacillota</taxon>
        <taxon>Bacilli</taxon>
        <taxon>Bacillales</taxon>
        <taxon>Alicyclobacillaceae</taxon>
        <taxon>Alicyclobacillus</taxon>
    </lineage>
</organism>
<evidence type="ECO:0000313" key="1">
    <source>
        <dbReference type="EMBL" id="MFD1674299.1"/>
    </source>
</evidence>
<dbReference type="RefSeq" id="WP_377942163.1">
    <property type="nucleotide sequence ID" value="NZ_JBHUCX010000018.1"/>
</dbReference>
<reference evidence="2" key="1">
    <citation type="journal article" date="2019" name="Int. J. Syst. Evol. Microbiol.">
        <title>The Global Catalogue of Microorganisms (GCM) 10K type strain sequencing project: providing services to taxonomists for standard genome sequencing and annotation.</title>
        <authorList>
            <consortium name="The Broad Institute Genomics Platform"/>
            <consortium name="The Broad Institute Genome Sequencing Center for Infectious Disease"/>
            <person name="Wu L."/>
            <person name="Ma J."/>
        </authorList>
    </citation>
    <scope>NUCLEOTIDE SEQUENCE [LARGE SCALE GENOMIC DNA]</scope>
    <source>
        <strain evidence="2">CGMCC 1.12286</strain>
    </source>
</reference>
<gene>
    <name evidence="1" type="ORF">ACFSB2_06210</name>
</gene>
<sequence length="88" mass="9812">MVHSDAILTEELCDAIISEAYDSKEYQTASSYLESEIMKMLGEDEAQWSKHNDAYTMLENSVVRKAFEIGYALGKADKQSIEVVSAAL</sequence>
<evidence type="ECO:0000313" key="2">
    <source>
        <dbReference type="Proteomes" id="UP001597079"/>
    </source>
</evidence>
<dbReference type="Proteomes" id="UP001597079">
    <property type="component" value="Unassembled WGS sequence"/>
</dbReference>
<accession>A0ABW4JDX8</accession>
<keyword evidence="2" id="KW-1185">Reference proteome</keyword>